<evidence type="ECO:0000313" key="4">
    <source>
        <dbReference type="Proteomes" id="UP000887159"/>
    </source>
</evidence>
<gene>
    <name evidence="3" type="primary">TY3B-I_534</name>
    <name evidence="3" type="ORF">TNCV_2203151</name>
</gene>
<dbReference type="PANTHER" id="PTHR33327">
    <property type="entry name" value="ENDONUCLEASE"/>
    <property type="match status" value="1"/>
</dbReference>
<dbReference type="SUPFAM" id="SSF50630">
    <property type="entry name" value="Acid proteases"/>
    <property type="match status" value="1"/>
</dbReference>
<name>A0A8X6S3F9_TRICX</name>
<evidence type="ECO:0000313" key="3">
    <source>
        <dbReference type="EMBL" id="GFY06782.1"/>
    </source>
</evidence>
<dbReference type="PANTHER" id="PTHR33327:SF3">
    <property type="entry name" value="RNA-DIRECTED DNA POLYMERASE"/>
    <property type="match status" value="1"/>
</dbReference>
<comment type="caution">
    <text evidence="3">The sequence shown here is derived from an EMBL/GenBank/DDBJ whole genome shotgun (WGS) entry which is preliminary data.</text>
</comment>
<organism evidence="3 4">
    <name type="scientific">Trichonephila clavipes</name>
    <name type="common">Golden silk orbweaver</name>
    <name type="synonym">Nephila clavipes</name>
    <dbReference type="NCBI Taxonomy" id="2585209"/>
    <lineage>
        <taxon>Eukaryota</taxon>
        <taxon>Metazoa</taxon>
        <taxon>Ecdysozoa</taxon>
        <taxon>Arthropoda</taxon>
        <taxon>Chelicerata</taxon>
        <taxon>Arachnida</taxon>
        <taxon>Araneae</taxon>
        <taxon>Araneomorphae</taxon>
        <taxon>Entelegynae</taxon>
        <taxon>Araneoidea</taxon>
        <taxon>Nephilidae</taxon>
        <taxon>Trichonephila</taxon>
    </lineage>
</organism>
<dbReference type="EMBL" id="BMAU01021263">
    <property type="protein sequence ID" value="GFY06782.1"/>
    <property type="molecule type" value="Genomic_DNA"/>
</dbReference>
<dbReference type="InterPro" id="IPR021109">
    <property type="entry name" value="Peptidase_aspartic_dom_sf"/>
</dbReference>
<sequence>MATPETAAVVIPPFIQRDPALWFYMIESTFELASPKPITESKTKYNYAVSHLPPDIATVVRDVIIQPDISDPSSELKAKIIERCSENKTQEIRRLLAGESLRDRKPSELLRASEVADRILAISPHAINAVSASGASPSSVTDRRSSTDMLLDEVKALRKEVADLRRSRSQFRHNNNVRRKRSNSRSIDSGSDASLIVANKTEQKFPVIQTFHAANGTNINVYGRKSITVNFGLRRNFTYSFYVCNVSSAIIGADFLYQFNLSPDLRHKRLIDCVTNLKVPAKLGICSIFSVKSVYMNNVYGKLLLKYPELTKLPDINQPVKHNTMHFINTKGPPVAAINQEG</sequence>
<evidence type="ECO:0000256" key="1">
    <source>
        <dbReference type="SAM" id="MobiDB-lite"/>
    </source>
</evidence>
<dbReference type="Pfam" id="PF23055">
    <property type="entry name" value="DUF7041"/>
    <property type="match status" value="1"/>
</dbReference>
<protein>
    <submittedName>
        <fullName evidence="3">Transposon Ty3-I Gag-Pol polyprotein</fullName>
    </submittedName>
</protein>
<feature type="region of interest" description="Disordered" evidence="1">
    <location>
        <begin position="168"/>
        <end position="189"/>
    </location>
</feature>
<dbReference type="AlphaFoldDB" id="A0A8X6S3F9"/>
<dbReference type="Proteomes" id="UP000887159">
    <property type="component" value="Unassembled WGS sequence"/>
</dbReference>
<proteinExistence type="predicted"/>
<keyword evidence="4" id="KW-1185">Reference proteome</keyword>
<feature type="compositionally biased region" description="Basic residues" evidence="1">
    <location>
        <begin position="168"/>
        <end position="183"/>
    </location>
</feature>
<reference evidence="3" key="1">
    <citation type="submission" date="2020-08" db="EMBL/GenBank/DDBJ databases">
        <title>Multicomponent nature underlies the extraordinary mechanical properties of spider dragline silk.</title>
        <authorList>
            <person name="Kono N."/>
            <person name="Nakamura H."/>
            <person name="Mori M."/>
            <person name="Yoshida Y."/>
            <person name="Ohtoshi R."/>
            <person name="Malay A.D."/>
            <person name="Moran D.A.P."/>
            <person name="Tomita M."/>
            <person name="Numata K."/>
            <person name="Arakawa K."/>
        </authorList>
    </citation>
    <scope>NUCLEOTIDE SEQUENCE</scope>
</reference>
<evidence type="ECO:0000259" key="2">
    <source>
        <dbReference type="Pfam" id="PF23055"/>
    </source>
</evidence>
<feature type="domain" description="DUF7041" evidence="2">
    <location>
        <begin position="11"/>
        <end position="96"/>
    </location>
</feature>
<dbReference type="InterPro" id="IPR055469">
    <property type="entry name" value="DUF7041"/>
</dbReference>
<accession>A0A8X6S3F9</accession>